<dbReference type="AlphaFoldDB" id="C5L6F0"/>
<dbReference type="RefSeq" id="XP_002775795.1">
    <property type="nucleotide sequence ID" value="XM_002775749.1"/>
</dbReference>
<feature type="transmembrane region" description="Helical" evidence="8">
    <location>
        <begin position="281"/>
        <end position="301"/>
    </location>
</feature>
<evidence type="ECO:0000256" key="8">
    <source>
        <dbReference type="SAM" id="Phobius"/>
    </source>
</evidence>
<keyword evidence="3" id="KW-0813">Transport</keyword>
<keyword evidence="6 8" id="KW-0472">Membrane</keyword>
<feature type="transmembrane region" description="Helical" evidence="8">
    <location>
        <begin position="52"/>
        <end position="71"/>
    </location>
</feature>
<feature type="transmembrane region" description="Helical" evidence="8">
    <location>
        <begin position="393"/>
        <end position="411"/>
    </location>
</feature>
<dbReference type="OrthoDB" id="416555at2759"/>
<feature type="transmembrane region" description="Helical" evidence="8">
    <location>
        <begin position="335"/>
        <end position="352"/>
    </location>
</feature>
<comment type="subcellular location">
    <subcellularLocation>
        <location evidence="1">Membrane</location>
        <topology evidence="1">Multi-pass membrane protein</topology>
    </subcellularLocation>
</comment>
<sequence>MTGHKPNPALPSEDTHISTPKASSLQSEIINIEEEEVLASESGTGFSVVARWIVPTLMISLAIIGTANAIAGKIRSQPLGEYSGLVTSMISQVTYCLVYWAVLIILYAMGKIPLEQLKWTWTTPPRDEYSAMREDRISIPWYQRWRIGIGIWWESLPGFRYTFFAAIADCLGEIFMFLTQPYLSIAVFNMLQQGMVPFTLMWSLLFLRDRYTFIEVVAVTIVIVMALVSVVTSSTSDGNNSISMAILCLVSTVFQALGFVLKECMFRAYTRYATRRGNKDAYLNVFVVSSSSNIFGCVWTFPLNVIVELIRTQGSNIPIMDHFADGFETLANADGAWQALVVYLCFNLLYNVNIYMLISYGSSLLTFVCNKITVPLAAILSLISWPIIGRSTVTWLEWVTLVIILLGIALFRYGNVIRSKLDVENARIDNPVLKYVICLFPMFRHRKEVNDGDSMKQYEKSHTHVVVNWESIAQPWLLFWPKRYIPVGDVTTKNSSKSAIPYSISHDSV</sequence>
<feature type="transmembrane region" description="Helical" evidence="8">
    <location>
        <begin position="364"/>
        <end position="387"/>
    </location>
</feature>
<feature type="region of interest" description="Disordered" evidence="7">
    <location>
        <begin position="1"/>
        <end position="22"/>
    </location>
</feature>
<protein>
    <submittedName>
        <fullName evidence="9">Chloroquine resistance transporter, putative</fullName>
    </submittedName>
</protein>
<keyword evidence="4 8" id="KW-0812">Transmembrane</keyword>
<reference evidence="9 10" key="1">
    <citation type="submission" date="2008-07" db="EMBL/GenBank/DDBJ databases">
        <authorList>
            <person name="El-Sayed N."/>
            <person name="Caler E."/>
            <person name="Inman J."/>
            <person name="Amedeo P."/>
            <person name="Hass B."/>
            <person name="Wortman J."/>
        </authorList>
    </citation>
    <scope>NUCLEOTIDE SEQUENCE [LARGE SCALE GENOMIC DNA]</scope>
    <source>
        <strain evidence="10">ATCC 50983 / TXsc</strain>
    </source>
</reference>
<keyword evidence="5 8" id="KW-1133">Transmembrane helix</keyword>
<comment type="similarity">
    <text evidence="2">Belongs to the CRT-like transporter family.</text>
</comment>
<feature type="transmembrane region" description="Helical" evidence="8">
    <location>
        <begin position="242"/>
        <end position="261"/>
    </location>
</feature>
<gene>
    <name evidence="9" type="ORF">Pmar_PMAR024015</name>
</gene>
<proteinExistence type="inferred from homology"/>
<evidence type="ECO:0000313" key="9">
    <source>
        <dbReference type="EMBL" id="EER07611.1"/>
    </source>
</evidence>
<dbReference type="InParanoid" id="C5L6F0"/>
<evidence type="ECO:0000313" key="10">
    <source>
        <dbReference type="Proteomes" id="UP000007800"/>
    </source>
</evidence>
<accession>C5L6F0</accession>
<evidence type="ECO:0000256" key="7">
    <source>
        <dbReference type="SAM" id="MobiDB-lite"/>
    </source>
</evidence>
<dbReference type="PANTHER" id="PTHR31326:SF1">
    <property type="entry name" value="PROTEIN CLT2, CHLOROPLASTIC"/>
    <property type="match status" value="1"/>
</dbReference>
<keyword evidence="10" id="KW-1185">Reference proteome</keyword>
<dbReference type="Proteomes" id="UP000007800">
    <property type="component" value="Unassembled WGS sequence"/>
</dbReference>
<evidence type="ECO:0000256" key="3">
    <source>
        <dbReference type="ARBA" id="ARBA00022448"/>
    </source>
</evidence>
<dbReference type="InterPro" id="IPR013936">
    <property type="entry name" value="CRT-like"/>
</dbReference>
<feature type="transmembrane region" description="Helical" evidence="8">
    <location>
        <begin position="83"/>
        <end position="109"/>
    </location>
</feature>
<dbReference type="EMBL" id="GG679769">
    <property type="protein sequence ID" value="EER07611.1"/>
    <property type="molecule type" value="Genomic_DNA"/>
</dbReference>
<evidence type="ECO:0000256" key="2">
    <source>
        <dbReference type="ARBA" id="ARBA00006690"/>
    </source>
</evidence>
<dbReference type="GO" id="GO:0016020">
    <property type="term" value="C:membrane"/>
    <property type="evidence" value="ECO:0007669"/>
    <property type="project" value="UniProtKB-SubCell"/>
</dbReference>
<feature type="transmembrane region" description="Helical" evidence="8">
    <location>
        <begin position="211"/>
        <end position="230"/>
    </location>
</feature>
<evidence type="ECO:0000256" key="6">
    <source>
        <dbReference type="ARBA" id="ARBA00023136"/>
    </source>
</evidence>
<name>C5L6F0_PERM5</name>
<evidence type="ECO:0000256" key="5">
    <source>
        <dbReference type="ARBA" id="ARBA00022989"/>
    </source>
</evidence>
<evidence type="ECO:0000256" key="4">
    <source>
        <dbReference type="ARBA" id="ARBA00022692"/>
    </source>
</evidence>
<evidence type="ECO:0000256" key="1">
    <source>
        <dbReference type="ARBA" id="ARBA00004141"/>
    </source>
</evidence>
<organism evidence="10">
    <name type="scientific">Perkinsus marinus (strain ATCC 50983 / TXsc)</name>
    <dbReference type="NCBI Taxonomy" id="423536"/>
    <lineage>
        <taxon>Eukaryota</taxon>
        <taxon>Sar</taxon>
        <taxon>Alveolata</taxon>
        <taxon>Perkinsozoa</taxon>
        <taxon>Perkinsea</taxon>
        <taxon>Perkinsida</taxon>
        <taxon>Perkinsidae</taxon>
        <taxon>Perkinsus</taxon>
    </lineage>
</organism>
<dbReference type="PANTHER" id="PTHR31326">
    <property type="entry name" value="PROTEIN CLT2, CHLOROPLASTIC"/>
    <property type="match status" value="1"/>
</dbReference>
<dbReference type="Pfam" id="PF08627">
    <property type="entry name" value="CRT-like"/>
    <property type="match status" value="1"/>
</dbReference>
<dbReference type="GeneID" id="9042097"/>